<feature type="transmembrane region" description="Helical" evidence="1">
    <location>
        <begin position="38"/>
        <end position="61"/>
    </location>
</feature>
<dbReference type="Pfam" id="PF04247">
    <property type="entry name" value="SirB"/>
    <property type="match status" value="1"/>
</dbReference>
<gene>
    <name evidence="2" type="ORF">HMPREF0621_0990</name>
</gene>
<keyword evidence="1" id="KW-0812">Transmembrane</keyword>
<dbReference type="GO" id="GO:0005886">
    <property type="term" value="C:plasma membrane"/>
    <property type="evidence" value="ECO:0007669"/>
    <property type="project" value="TreeGrafter"/>
</dbReference>
<organism evidence="2 3">
    <name type="scientific">Pasteurella dagmatis ATCC 43325</name>
    <dbReference type="NCBI Taxonomy" id="667128"/>
    <lineage>
        <taxon>Bacteria</taxon>
        <taxon>Pseudomonadati</taxon>
        <taxon>Pseudomonadota</taxon>
        <taxon>Gammaproteobacteria</taxon>
        <taxon>Pasteurellales</taxon>
        <taxon>Pasteurellaceae</taxon>
        <taxon>Pasteurella</taxon>
    </lineage>
</organism>
<keyword evidence="1" id="KW-1133">Transmembrane helix</keyword>
<feature type="transmembrane region" description="Helical" evidence="1">
    <location>
        <begin position="98"/>
        <end position="115"/>
    </location>
</feature>
<keyword evidence="1" id="KW-0472">Membrane</keyword>
<keyword evidence="3" id="KW-1185">Reference proteome</keyword>
<feature type="transmembrane region" description="Helical" evidence="1">
    <location>
        <begin position="67"/>
        <end position="86"/>
    </location>
</feature>
<dbReference type="Proteomes" id="UP000005519">
    <property type="component" value="Unassembled WGS sequence"/>
</dbReference>
<proteinExistence type="predicted"/>
<feature type="transmembrane region" description="Helical" evidence="1">
    <location>
        <begin position="6"/>
        <end position="26"/>
    </location>
</feature>
<dbReference type="RefSeq" id="WP_005764479.1">
    <property type="nucleotide sequence ID" value="NZ_GG704813.1"/>
</dbReference>
<dbReference type="EMBL" id="ACZR01000011">
    <property type="protein sequence ID" value="EEX50367.1"/>
    <property type="molecule type" value="Genomic_DNA"/>
</dbReference>
<sequence>MDIYLIYTHIVCAFVSFMLLLIRGIMQLKGKNWREKKLLKILPHLSDTLLLVSGITMFSLFGKNIEMWFIIKMLSLVAYIFFAAKFFSKKATKVNPNFFSLAIIALSTTILVAYYH</sequence>
<dbReference type="STRING" id="667128.HMPREF0621_0990"/>
<dbReference type="AlphaFoldDB" id="C9PPR6"/>
<protein>
    <submittedName>
        <fullName evidence="2">Invasion gene expression up-regulator, SirB</fullName>
    </submittedName>
</protein>
<evidence type="ECO:0000313" key="3">
    <source>
        <dbReference type="Proteomes" id="UP000005519"/>
    </source>
</evidence>
<accession>C9PPR6</accession>
<dbReference type="PANTHER" id="PTHR39594:SF1">
    <property type="entry name" value="PROTEIN YCHQ"/>
    <property type="match status" value="1"/>
</dbReference>
<dbReference type="InterPro" id="IPR007360">
    <property type="entry name" value="SirB"/>
</dbReference>
<evidence type="ECO:0000256" key="1">
    <source>
        <dbReference type="SAM" id="Phobius"/>
    </source>
</evidence>
<reference evidence="2 3" key="1">
    <citation type="submission" date="2009-10" db="EMBL/GenBank/DDBJ databases">
        <authorList>
            <person name="Muzny D."/>
            <person name="Qin X."/>
            <person name="Deng J."/>
            <person name="Jiang H."/>
            <person name="Liu Y."/>
            <person name="Qu J."/>
            <person name="Song X.-Z."/>
            <person name="Zhang L."/>
            <person name="Thornton R."/>
            <person name="Coyle M."/>
            <person name="Francisco L."/>
            <person name="Jackson L."/>
            <person name="Javaid M."/>
            <person name="Korchina V."/>
            <person name="Kovar C."/>
            <person name="Mata R."/>
            <person name="Mathew T."/>
            <person name="Ngo R."/>
            <person name="Nguyen L."/>
            <person name="Nguyen N."/>
            <person name="Okwuonu G."/>
            <person name="Ongeri F."/>
            <person name="Pham C."/>
            <person name="Simmons D."/>
            <person name="Wilczek-Boney K."/>
            <person name="Hale W."/>
            <person name="Jakkamsetti A."/>
            <person name="Pham P."/>
            <person name="Ruth R."/>
            <person name="San Lucas F."/>
            <person name="Warren J."/>
            <person name="Zhang J."/>
            <person name="Zhao Z."/>
            <person name="Zhou C."/>
            <person name="Zhu D."/>
            <person name="Lee S."/>
            <person name="Bess C."/>
            <person name="Blankenburg K."/>
            <person name="Forbes L."/>
            <person name="Fu Q."/>
            <person name="Gubbala S."/>
            <person name="Hirani K."/>
            <person name="Jayaseelan J.C."/>
            <person name="Lara F."/>
            <person name="Munidasa M."/>
            <person name="Palculict T."/>
            <person name="Patil S."/>
            <person name="Pu L.-L."/>
            <person name="Saada N."/>
            <person name="Tang L."/>
            <person name="Weissenberger G."/>
            <person name="Zhu Y."/>
            <person name="Hemphill L."/>
            <person name="Shang Y."/>
            <person name="Youmans B."/>
            <person name="Ayvaz T."/>
            <person name="Ross M."/>
            <person name="Santibanez J."/>
            <person name="Aqrawi P."/>
            <person name="Gross S."/>
            <person name="Joshi V."/>
            <person name="Fowler G."/>
            <person name="Nazareth L."/>
            <person name="Reid J."/>
            <person name="Worley K."/>
            <person name="Petrosino J."/>
            <person name="Highlander S."/>
            <person name="Gibbs R."/>
        </authorList>
    </citation>
    <scope>NUCLEOTIDE SEQUENCE [LARGE SCALE GENOMIC DNA]</scope>
    <source>
        <strain evidence="2 3">ATCC 43325</strain>
    </source>
</reference>
<name>C9PPR6_9PAST</name>
<evidence type="ECO:0000313" key="2">
    <source>
        <dbReference type="EMBL" id="EEX50367.1"/>
    </source>
</evidence>
<dbReference type="OrthoDB" id="5588650at2"/>
<dbReference type="HOGENOM" id="CLU_123860_4_0_6"/>
<dbReference type="PIRSF" id="PIRSF005610">
    <property type="entry name" value="SirB"/>
    <property type="match status" value="1"/>
</dbReference>
<dbReference type="PANTHER" id="PTHR39594">
    <property type="entry name" value="PROTEIN YCHQ"/>
    <property type="match status" value="1"/>
</dbReference>
<comment type="caution">
    <text evidence="2">The sequence shown here is derived from an EMBL/GenBank/DDBJ whole genome shotgun (WGS) entry which is preliminary data.</text>
</comment>